<dbReference type="HAMAP" id="MF_00367">
    <property type="entry name" value="GTPase_Era"/>
    <property type="match status" value="1"/>
</dbReference>
<dbReference type="NCBIfam" id="TIGR00436">
    <property type="entry name" value="era"/>
    <property type="match status" value="1"/>
</dbReference>
<accession>A0A0Q9YHU1</accession>
<dbReference type="GO" id="GO:0070181">
    <property type="term" value="F:small ribosomal subunit rRNA binding"/>
    <property type="evidence" value="ECO:0007669"/>
    <property type="project" value="UniProtKB-UniRule"/>
</dbReference>
<dbReference type="GO" id="GO:0005829">
    <property type="term" value="C:cytosol"/>
    <property type="evidence" value="ECO:0007669"/>
    <property type="project" value="TreeGrafter"/>
</dbReference>
<dbReference type="PANTHER" id="PTHR42698">
    <property type="entry name" value="GTPASE ERA"/>
    <property type="match status" value="1"/>
</dbReference>
<evidence type="ECO:0000259" key="10">
    <source>
        <dbReference type="PROSITE" id="PS51713"/>
    </source>
</evidence>
<evidence type="ECO:0000256" key="2">
    <source>
        <dbReference type="ARBA" id="ARBA00020484"/>
    </source>
</evidence>
<dbReference type="InterPro" id="IPR015946">
    <property type="entry name" value="KH_dom-like_a/b"/>
</dbReference>
<feature type="domain" description="KH type-2" evidence="9">
    <location>
        <begin position="233"/>
        <end position="309"/>
    </location>
</feature>
<feature type="binding site" evidence="6">
    <location>
        <begin position="151"/>
        <end position="154"/>
    </location>
    <ligand>
        <name>GTP</name>
        <dbReference type="ChEBI" id="CHEBI:37565"/>
    </ligand>
</feature>
<dbReference type="EMBL" id="LKHV01000001">
    <property type="protein sequence ID" value="KRG20140.1"/>
    <property type="molecule type" value="Genomic_DNA"/>
</dbReference>
<dbReference type="InterPro" id="IPR009019">
    <property type="entry name" value="KH_sf_prok-type"/>
</dbReference>
<evidence type="ECO:0000256" key="8">
    <source>
        <dbReference type="RuleBase" id="RU003761"/>
    </source>
</evidence>
<protein>
    <recommendedName>
        <fullName evidence="2 6">GTPase Era</fullName>
    </recommendedName>
</protein>
<dbReference type="Gene3D" id="3.40.50.300">
    <property type="entry name" value="P-loop containing nucleotide triphosphate hydrolases"/>
    <property type="match status" value="1"/>
</dbReference>
<comment type="similarity">
    <text evidence="1 6 7 8">Belongs to the TRAFAC class TrmE-Era-EngA-EngB-Septin-like GTPase superfamily. Era GTPase family.</text>
</comment>
<proteinExistence type="inferred from homology"/>
<dbReference type="PROSITE" id="PS50823">
    <property type="entry name" value="KH_TYPE_2"/>
    <property type="match status" value="1"/>
</dbReference>
<dbReference type="GO" id="GO:0000028">
    <property type="term" value="P:ribosomal small subunit assembly"/>
    <property type="evidence" value="ECO:0007669"/>
    <property type="project" value="TreeGrafter"/>
</dbReference>
<dbReference type="AlphaFoldDB" id="A0A0Q9YHU1"/>
<evidence type="ECO:0000256" key="5">
    <source>
        <dbReference type="ARBA" id="ARBA00023134"/>
    </source>
</evidence>
<dbReference type="Gene3D" id="3.30.300.20">
    <property type="match status" value="1"/>
</dbReference>
<dbReference type="CDD" id="cd04163">
    <property type="entry name" value="Era"/>
    <property type="match status" value="1"/>
</dbReference>
<evidence type="ECO:0000256" key="7">
    <source>
        <dbReference type="PROSITE-ProRule" id="PRU01050"/>
    </source>
</evidence>
<feature type="binding site" evidence="6">
    <location>
        <begin position="89"/>
        <end position="93"/>
    </location>
    <ligand>
        <name>GTP</name>
        <dbReference type="ChEBI" id="CHEBI:37565"/>
    </ligand>
</feature>
<dbReference type="GO" id="GO:0005886">
    <property type="term" value="C:plasma membrane"/>
    <property type="evidence" value="ECO:0007669"/>
    <property type="project" value="UniProtKB-SubCell"/>
</dbReference>
<dbReference type="STRING" id="437022.CC99x_00361"/>
<gene>
    <name evidence="6 11" type="primary">era</name>
    <name evidence="11" type="ORF">CC99x_00361</name>
</gene>
<organism evidence="11">
    <name type="scientific">Candidatus Berkiella cookevillensis</name>
    <dbReference type="NCBI Taxonomy" id="437022"/>
    <lineage>
        <taxon>Bacteria</taxon>
        <taxon>Pseudomonadati</taxon>
        <taxon>Pseudomonadota</taxon>
        <taxon>Gammaproteobacteria</taxon>
        <taxon>Candidatus Berkiellales</taxon>
        <taxon>Candidatus Berkiellaceae</taxon>
        <taxon>Candidatus Berkiella</taxon>
    </lineage>
</organism>
<reference evidence="11" key="1">
    <citation type="submission" date="2015-09" db="EMBL/GenBank/DDBJ databases">
        <title>Draft Genome Sequences of Two Novel Amoeba-resistant Intranuclear Bacteria, Candidatus Berkiella cookevillensis and Candidatus Berkiella aquae.</title>
        <authorList>
            <person name="Mehari Y.T."/>
            <person name="Arivett B.A."/>
            <person name="Farone A.L."/>
            <person name="Gunderson J.H."/>
            <person name="Farone M.B."/>
        </authorList>
    </citation>
    <scope>NUCLEOTIDE SEQUENCE [LARGE SCALE GENOMIC DNA]</scope>
    <source>
        <strain evidence="11">CC99</strain>
    </source>
</reference>
<comment type="subunit">
    <text evidence="6">Monomer.</text>
</comment>
<dbReference type="GO" id="GO:0003924">
    <property type="term" value="F:GTPase activity"/>
    <property type="evidence" value="ECO:0007669"/>
    <property type="project" value="UniProtKB-UniRule"/>
</dbReference>
<comment type="caution">
    <text evidence="11">The sequence shown here is derived from an EMBL/GenBank/DDBJ whole genome shotgun (WGS) entry which is preliminary data.</text>
</comment>
<keyword evidence="4 6" id="KW-0694">RNA-binding</keyword>
<dbReference type="PATRIC" id="fig|1590042.3.peg.378"/>
<dbReference type="SUPFAM" id="SSF54814">
    <property type="entry name" value="Prokaryotic type KH domain (KH-domain type II)"/>
    <property type="match status" value="1"/>
</dbReference>
<feature type="region of interest" description="G1" evidence="7">
    <location>
        <begin position="42"/>
        <end position="49"/>
    </location>
</feature>
<feature type="region of interest" description="G2" evidence="7">
    <location>
        <begin position="68"/>
        <end position="72"/>
    </location>
</feature>
<feature type="region of interest" description="G3" evidence="7">
    <location>
        <begin position="89"/>
        <end position="92"/>
    </location>
</feature>
<evidence type="ECO:0000256" key="3">
    <source>
        <dbReference type="ARBA" id="ARBA00022741"/>
    </source>
</evidence>
<comment type="subcellular location">
    <subcellularLocation>
        <location evidence="6">Cytoplasm</location>
    </subcellularLocation>
    <subcellularLocation>
        <location evidence="6">Cell membrane</location>
        <topology evidence="6">Peripheral membrane protein</topology>
    </subcellularLocation>
</comment>
<dbReference type="NCBIfam" id="NF000908">
    <property type="entry name" value="PRK00089.1"/>
    <property type="match status" value="1"/>
</dbReference>
<keyword evidence="3 6" id="KW-0547">Nucleotide-binding</keyword>
<keyword evidence="6" id="KW-0963">Cytoplasm</keyword>
<dbReference type="FunFam" id="3.40.50.300:FF:000094">
    <property type="entry name" value="GTPase Era"/>
    <property type="match status" value="1"/>
</dbReference>
<feature type="domain" description="Era-type G" evidence="10">
    <location>
        <begin position="34"/>
        <end position="202"/>
    </location>
</feature>
<dbReference type="InterPro" id="IPR030388">
    <property type="entry name" value="G_ERA_dom"/>
</dbReference>
<evidence type="ECO:0000256" key="1">
    <source>
        <dbReference type="ARBA" id="ARBA00007921"/>
    </source>
</evidence>
<dbReference type="InterPro" id="IPR004044">
    <property type="entry name" value="KH_dom_type_2"/>
</dbReference>
<evidence type="ECO:0000313" key="11">
    <source>
        <dbReference type="EMBL" id="KRG20140.1"/>
    </source>
</evidence>
<comment type="function">
    <text evidence="6">An essential GTPase that binds both GDP and GTP, with rapid nucleotide exchange. Plays a role in 16S rRNA processing and 30S ribosomal subunit biogenesis and possibly also in cell cycle regulation and energy metabolism.</text>
</comment>
<evidence type="ECO:0000256" key="6">
    <source>
        <dbReference type="HAMAP-Rule" id="MF_00367"/>
    </source>
</evidence>
<feature type="region of interest" description="G5" evidence="7">
    <location>
        <begin position="181"/>
        <end position="183"/>
    </location>
</feature>
<keyword evidence="6" id="KW-0472">Membrane</keyword>
<dbReference type="InterPro" id="IPR027417">
    <property type="entry name" value="P-loop_NTPase"/>
</dbReference>
<feature type="region of interest" description="G4" evidence="7">
    <location>
        <begin position="151"/>
        <end position="154"/>
    </location>
</feature>
<sequence length="328" mass="37625">MLDKDEDKSEALMMPIKLPNLLEQYEKMDGAVTYCGFIAVMGRPNVGKSTLLNSMLNKKVSITSHKPQTTRCQILGVKTVDNRQIVWIDTPGIHITEKKAINRYMNQSARKALIDVNAVVFVVEAMKWTFEDEKVWSLLSKQSVPIIIVVNKIDKIKSKEELLPYLEMLKQKAPQAEIIPISALTHKQLNFLEKSIDEKLPQDHFYFPEDMSSNLSNSFHMAELIRERLMIYLGKEIPYSIAVQIEHCDVKENITHIHALIWVEREAQKHIVIGKDGAMLKQIGTKARLELEKFLDKKVCLKLWVKVKANWTTQSDLLPNLIGYGDDN</sequence>
<keyword evidence="6" id="KW-0699">rRNA-binding</keyword>
<dbReference type="CDD" id="cd22534">
    <property type="entry name" value="KH-II_Era"/>
    <property type="match status" value="1"/>
</dbReference>
<evidence type="ECO:0000256" key="4">
    <source>
        <dbReference type="ARBA" id="ARBA00022884"/>
    </source>
</evidence>
<name>A0A0Q9YHU1_9GAMM</name>
<dbReference type="InterPro" id="IPR005662">
    <property type="entry name" value="GTPase_Era-like"/>
</dbReference>
<dbReference type="Pfam" id="PF07650">
    <property type="entry name" value="KH_2"/>
    <property type="match status" value="1"/>
</dbReference>
<dbReference type="SUPFAM" id="SSF52540">
    <property type="entry name" value="P-loop containing nucleoside triphosphate hydrolases"/>
    <property type="match status" value="1"/>
</dbReference>
<dbReference type="InterPro" id="IPR005225">
    <property type="entry name" value="Small_GTP-bd"/>
</dbReference>
<keyword evidence="6" id="KW-0690">Ribosome biogenesis</keyword>
<evidence type="ECO:0000259" key="9">
    <source>
        <dbReference type="PROSITE" id="PS50823"/>
    </source>
</evidence>
<dbReference type="PANTHER" id="PTHR42698:SF1">
    <property type="entry name" value="GTPASE ERA, MITOCHONDRIAL"/>
    <property type="match status" value="1"/>
</dbReference>
<dbReference type="Pfam" id="PF01926">
    <property type="entry name" value="MMR_HSR1"/>
    <property type="match status" value="1"/>
</dbReference>
<keyword evidence="6" id="KW-1003">Cell membrane</keyword>
<dbReference type="GO" id="GO:0005525">
    <property type="term" value="F:GTP binding"/>
    <property type="evidence" value="ECO:0007669"/>
    <property type="project" value="UniProtKB-UniRule"/>
</dbReference>
<keyword evidence="5 6" id="KW-0342">GTP-binding</keyword>
<dbReference type="PROSITE" id="PS51713">
    <property type="entry name" value="G_ERA"/>
    <property type="match status" value="1"/>
</dbReference>
<dbReference type="NCBIfam" id="TIGR00231">
    <property type="entry name" value="small_GTP"/>
    <property type="match status" value="1"/>
</dbReference>
<dbReference type="GO" id="GO:0043024">
    <property type="term" value="F:ribosomal small subunit binding"/>
    <property type="evidence" value="ECO:0007669"/>
    <property type="project" value="TreeGrafter"/>
</dbReference>
<dbReference type="InterPro" id="IPR006073">
    <property type="entry name" value="GTP-bd"/>
</dbReference>
<feature type="binding site" evidence="6">
    <location>
        <begin position="42"/>
        <end position="49"/>
    </location>
    <ligand>
        <name>GTP</name>
        <dbReference type="ChEBI" id="CHEBI:37565"/>
    </ligand>
</feature>